<name>A0ABP5A4Y7_9ACTN</name>
<evidence type="ECO:0000256" key="1">
    <source>
        <dbReference type="SAM" id="MobiDB-lite"/>
    </source>
</evidence>
<accession>A0ABP5A4Y7</accession>
<feature type="region of interest" description="Disordered" evidence="1">
    <location>
        <begin position="1"/>
        <end position="45"/>
    </location>
</feature>
<gene>
    <name evidence="2" type="ORF">GCM10009716_09890</name>
</gene>
<protein>
    <submittedName>
        <fullName evidence="2">Uncharacterized protein</fullName>
    </submittedName>
</protein>
<dbReference type="Proteomes" id="UP001501303">
    <property type="component" value="Unassembled WGS sequence"/>
</dbReference>
<evidence type="ECO:0000313" key="2">
    <source>
        <dbReference type="EMBL" id="GAA1902064.1"/>
    </source>
</evidence>
<dbReference type="RefSeq" id="WP_344259154.1">
    <property type="nucleotide sequence ID" value="NZ_BAAAMJ010000009.1"/>
</dbReference>
<sequence length="45" mass="4516">MASGEDLSGTRLNGIDDGNGGNIDASSLKPDLSVDSAELIPIGNE</sequence>
<proteinExistence type="predicted"/>
<keyword evidence="3" id="KW-1185">Reference proteome</keyword>
<organism evidence="2 3">
    <name type="scientific">Streptomyces sodiiphilus</name>
    <dbReference type="NCBI Taxonomy" id="226217"/>
    <lineage>
        <taxon>Bacteria</taxon>
        <taxon>Bacillati</taxon>
        <taxon>Actinomycetota</taxon>
        <taxon>Actinomycetes</taxon>
        <taxon>Kitasatosporales</taxon>
        <taxon>Streptomycetaceae</taxon>
        <taxon>Streptomyces</taxon>
    </lineage>
</organism>
<dbReference type="EMBL" id="BAAAMJ010000009">
    <property type="protein sequence ID" value="GAA1902064.1"/>
    <property type="molecule type" value="Genomic_DNA"/>
</dbReference>
<reference evidence="3" key="1">
    <citation type="journal article" date="2019" name="Int. J. Syst. Evol. Microbiol.">
        <title>The Global Catalogue of Microorganisms (GCM) 10K type strain sequencing project: providing services to taxonomists for standard genome sequencing and annotation.</title>
        <authorList>
            <consortium name="The Broad Institute Genomics Platform"/>
            <consortium name="The Broad Institute Genome Sequencing Center for Infectious Disease"/>
            <person name="Wu L."/>
            <person name="Ma J."/>
        </authorList>
    </citation>
    <scope>NUCLEOTIDE SEQUENCE [LARGE SCALE GENOMIC DNA]</scope>
    <source>
        <strain evidence="3">JCM 13581</strain>
    </source>
</reference>
<evidence type="ECO:0000313" key="3">
    <source>
        <dbReference type="Proteomes" id="UP001501303"/>
    </source>
</evidence>
<comment type="caution">
    <text evidence="2">The sequence shown here is derived from an EMBL/GenBank/DDBJ whole genome shotgun (WGS) entry which is preliminary data.</text>
</comment>